<dbReference type="GO" id="GO:0005524">
    <property type="term" value="F:ATP binding"/>
    <property type="evidence" value="ECO:0007669"/>
    <property type="project" value="UniProtKB-KW"/>
</dbReference>
<dbReference type="GO" id="GO:0006271">
    <property type="term" value="P:DNA strand elongation involved in DNA replication"/>
    <property type="evidence" value="ECO:0007669"/>
    <property type="project" value="TreeGrafter"/>
</dbReference>
<keyword evidence="1 4" id="KW-0547">Nucleotide-binding</keyword>
<dbReference type="Pfam" id="PF17207">
    <property type="entry name" value="MCM_OB"/>
    <property type="match status" value="1"/>
</dbReference>
<evidence type="ECO:0000313" key="7">
    <source>
        <dbReference type="EMBL" id="EST46674.1"/>
    </source>
</evidence>
<dbReference type="SMART" id="SM00350">
    <property type="entry name" value="MCM"/>
    <property type="match status" value="1"/>
</dbReference>
<keyword evidence="9" id="KW-1185">Reference proteome</keyword>
<evidence type="ECO:0000256" key="3">
    <source>
        <dbReference type="ARBA" id="ARBA00023125"/>
    </source>
</evidence>
<dbReference type="Pfam" id="PF17855">
    <property type="entry name" value="MCM_lid"/>
    <property type="match status" value="1"/>
</dbReference>
<dbReference type="OrthoDB" id="1882346at2759"/>
<proteinExistence type="inferred from homology"/>
<dbReference type="InterPro" id="IPR033762">
    <property type="entry name" value="MCM_OB"/>
</dbReference>
<dbReference type="InterPro" id="IPR041562">
    <property type="entry name" value="MCM_lid"/>
</dbReference>
<dbReference type="PRINTS" id="PR01657">
    <property type="entry name" value="MCMFAMILY"/>
</dbReference>
<dbReference type="VEuPathDB" id="GiardiaDB:SS50377_21480"/>
<dbReference type="InterPro" id="IPR031327">
    <property type="entry name" value="MCM"/>
</dbReference>
<dbReference type="Gene3D" id="3.40.50.300">
    <property type="entry name" value="P-loop containing nucleotide triphosphate hydrolases"/>
    <property type="match status" value="1"/>
</dbReference>
<dbReference type="AlphaFoldDB" id="V6M0N2"/>
<dbReference type="GO" id="GO:0005634">
    <property type="term" value="C:nucleus"/>
    <property type="evidence" value="ECO:0007669"/>
    <property type="project" value="TreeGrafter"/>
</dbReference>
<dbReference type="PANTHER" id="PTHR11630:SF46">
    <property type="entry name" value="DNA REPLICATION LICENSING FACTOR MCM3-RELATED"/>
    <property type="match status" value="1"/>
</dbReference>
<dbReference type="GO" id="GO:1902975">
    <property type="term" value="P:mitotic DNA replication initiation"/>
    <property type="evidence" value="ECO:0007669"/>
    <property type="project" value="TreeGrafter"/>
</dbReference>
<evidence type="ECO:0000256" key="1">
    <source>
        <dbReference type="ARBA" id="ARBA00022741"/>
    </source>
</evidence>
<protein>
    <submittedName>
        <fullName evidence="8">DNA replication licensing factor MCM3</fullName>
    </submittedName>
    <submittedName>
        <fullName evidence="7">MCM domain-containing protein</fullName>
    </submittedName>
</protein>
<evidence type="ECO:0000256" key="5">
    <source>
        <dbReference type="SAM" id="MobiDB-lite"/>
    </source>
</evidence>
<dbReference type="SUPFAM" id="SSF50249">
    <property type="entry name" value="Nucleic acid-binding proteins"/>
    <property type="match status" value="1"/>
</dbReference>
<feature type="domain" description="MCM C-terminal AAA(+) ATPase" evidence="6">
    <location>
        <begin position="259"/>
        <end position="447"/>
    </location>
</feature>
<sequence>MQAAPQLQAEIADFMRAAKLQQLVTDTTLNIPINLLTSHSHSLYTQLIQSPTQFIPTLQSQISSLFNKEIDVNFTTPLLEDSLRNPRTLKSEDFLTFRTVQGIIKKIEAPMPKIQQLVTFKNDAFETQQFSDPTIEMNVNQANSFIIRSNNEVTRLYGLSTFKVTQKLYLQDFPELVNAKMPKTIMCIVNNSTVDKLRPGDRVQLTGVFIPSPHQNDQHFNKKLTTSGFLLIFGHTAFQIANTKTLHLQPFLNLPPNTFLNILAASFSPSLFTPIHYKQALILQLLSQFTSSSTFRSTINILLAGPPGSGKSQFLRNVTNLAHIKIQTSAKNASAAGLTAAVINNQIEAGAFVLADSGILTIDEFDKMSQNDRNSVHEAMEQQTISINKSNIHLQLNCRCCVLGGCNFVFKEYNDEVGISENLGMPDSLVSRFDLIFRLEDLIEKDRKICEQVFKNRGGGEREGENERTFGKSNLNSNVHTNQSKNTVFGDIDEGNFAAFQEQFEPFYNQLQQQLNTPEQSMSKNRFLLQNQYMKDIIQQCKYRQPKLTIEINQLIANLYSQLRYNSISKNILVTARVLESLIRLSMSAAKLNKGDFVTVENVNLAYKLIRISYFNETEKEAEKHIQSEFQLDKLELMIEVFTDFCLEKEGKFLITDFKKEWKKQMKLISITVRDSEFDGLFDRCLEEVEGVYKEGDFIFM</sequence>
<dbReference type="Pfam" id="PF00493">
    <property type="entry name" value="MCM"/>
    <property type="match status" value="1"/>
</dbReference>
<comment type="similarity">
    <text evidence="4">Belongs to the MCM family.</text>
</comment>
<accession>V6M0N2</accession>
<dbReference type="Gene3D" id="2.40.50.140">
    <property type="entry name" value="Nucleic acid-binding proteins"/>
    <property type="match status" value="1"/>
</dbReference>
<dbReference type="GO" id="GO:0042555">
    <property type="term" value="C:MCM complex"/>
    <property type="evidence" value="ECO:0007669"/>
    <property type="project" value="TreeGrafter"/>
</dbReference>
<organism evidence="7">
    <name type="scientific">Spironucleus salmonicida</name>
    <dbReference type="NCBI Taxonomy" id="348837"/>
    <lineage>
        <taxon>Eukaryota</taxon>
        <taxon>Metamonada</taxon>
        <taxon>Diplomonadida</taxon>
        <taxon>Hexamitidae</taxon>
        <taxon>Hexamitinae</taxon>
        <taxon>Spironucleus</taxon>
    </lineage>
</organism>
<dbReference type="EMBL" id="KI546072">
    <property type="protein sequence ID" value="EST46674.1"/>
    <property type="molecule type" value="Genomic_DNA"/>
</dbReference>
<dbReference type="PROSITE" id="PS50051">
    <property type="entry name" value="MCM_2"/>
    <property type="match status" value="1"/>
</dbReference>
<evidence type="ECO:0000256" key="2">
    <source>
        <dbReference type="ARBA" id="ARBA00022840"/>
    </source>
</evidence>
<gene>
    <name evidence="7" type="ORF">SS50377_13305</name>
    <name evidence="8" type="ORF">SS50377_21480</name>
</gene>
<dbReference type="GO" id="GO:0017116">
    <property type="term" value="F:single-stranded DNA helicase activity"/>
    <property type="evidence" value="ECO:0007669"/>
    <property type="project" value="TreeGrafter"/>
</dbReference>
<dbReference type="InterPro" id="IPR027417">
    <property type="entry name" value="P-loop_NTPase"/>
</dbReference>
<reference evidence="8" key="2">
    <citation type="submission" date="2020-12" db="EMBL/GenBank/DDBJ databases">
        <title>New Spironucleus salmonicida genome in near-complete chromosomes.</title>
        <authorList>
            <person name="Xu F."/>
            <person name="Kurt Z."/>
            <person name="Jimenez-Gonzalez A."/>
            <person name="Astvaldsson A."/>
            <person name="Andersson J.O."/>
            <person name="Svard S.G."/>
        </authorList>
    </citation>
    <scope>NUCLEOTIDE SEQUENCE</scope>
    <source>
        <strain evidence="8">ATCC 50377</strain>
    </source>
</reference>
<evidence type="ECO:0000256" key="4">
    <source>
        <dbReference type="RuleBase" id="RU004070"/>
    </source>
</evidence>
<evidence type="ECO:0000313" key="8">
    <source>
        <dbReference type="EMBL" id="KAH0575944.1"/>
    </source>
</evidence>
<dbReference type="GO" id="GO:0000727">
    <property type="term" value="P:double-strand break repair via break-induced replication"/>
    <property type="evidence" value="ECO:0007669"/>
    <property type="project" value="TreeGrafter"/>
</dbReference>
<feature type="region of interest" description="Disordered" evidence="5">
    <location>
        <begin position="457"/>
        <end position="477"/>
    </location>
</feature>
<keyword evidence="3 4" id="KW-0238">DNA-binding</keyword>
<dbReference type="GO" id="GO:0003697">
    <property type="term" value="F:single-stranded DNA binding"/>
    <property type="evidence" value="ECO:0007669"/>
    <property type="project" value="TreeGrafter"/>
</dbReference>
<dbReference type="InterPro" id="IPR012340">
    <property type="entry name" value="NA-bd_OB-fold"/>
</dbReference>
<reference evidence="7 8" key="1">
    <citation type="journal article" date="2014" name="PLoS Genet.">
        <title>The Genome of Spironucleus salmonicida Highlights a Fish Pathogen Adapted to Fluctuating Environments.</title>
        <authorList>
            <person name="Xu F."/>
            <person name="Jerlstrom-Hultqvist J."/>
            <person name="Einarsson E."/>
            <person name="Astvaldsson A."/>
            <person name="Svard S.G."/>
            <person name="Andersson J.O."/>
        </authorList>
    </citation>
    <scope>NUCLEOTIDE SEQUENCE</scope>
    <source>
        <strain evidence="8">ATCC 50377</strain>
    </source>
</reference>
<dbReference type="SUPFAM" id="SSF52540">
    <property type="entry name" value="P-loop containing nucleoside triphosphate hydrolases"/>
    <property type="match status" value="1"/>
</dbReference>
<dbReference type="Gene3D" id="2.20.28.10">
    <property type="match status" value="1"/>
</dbReference>
<dbReference type="InterPro" id="IPR001208">
    <property type="entry name" value="MCM_dom"/>
</dbReference>
<dbReference type="PANTHER" id="PTHR11630">
    <property type="entry name" value="DNA REPLICATION LICENSING FACTOR MCM FAMILY MEMBER"/>
    <property type="match status" value="1"/>
</dbReference>
<dbReference type="Proteomes" id="UP000018208">
    <property type="component" value="Unassembled WGS sequence"/>
</dbReference>
<evidence type="ECO:0000313" key="9">
    <source>
        <dbReference type="Proteomes" id="UP000018208"/>
    </source>
</evidence>
<keyword evidence="2 4" id="KW-0067">ATP-binding</keyword>
<evidence type="ECO:0000259" key="6">
    <source>
        <dbReference type="PROSITE" id="PS50051"/>
    </source>
</evidence>
<dbReference type="EMBL" id="AUWU02000002">
    <property type="protein sequence ID" value="KAH0575944.1"/>
    <property type="molecule type" value="Genomic_DNA"/>
</dbReference>
<name>V6M0N2_9EUKA</name>
<feature type="compositionally biased region" description="Basic and acidic residues" evidence="5">
    <location>
        <begin position="458"/>
        <end position="470"/>
    </location>
</feature>